<dbReference type="InterPro" id="IPR036318">
    <property type="entry name" value="FAD-bd_PCMH-like_sf"/>
</dbReference>
<dbReference type="InterPro" id="IPR006094">
    <property type="entry name" value="Oxid_FAD_bind_N"/>
</dbReference>
<name>A0ABW4XCY0_9ACTN</name>
<keyword evidence="4" id="KW-0274">FAD</keyword>
<accession>A0ABW4XCY0</accession>
<dbReference type="InterPro" id="IPR006093">
    <property type="entry name" value="Oxy_OxRdtase_FAD_BS"/>
</dbReference>
<evidence type="ECO:0000259" key="6">
    <source>
        <dbReference type="PROSITE" id="PS51387"/>
    </source>
</evidence>
<keyword evidence="5" id="KW-0560">Oxidoreductase</keyword>
<dbReference type="InterPro" id="IPR016167">
    <property type="entry name" value="FAD-bd_PCMH_sub1"/>
</dbReference>
<dbReference type="RefSeq" id="WP_376874947.1">
    <property type="nucleotide sequence ID" value="NZ_JBHUHP010000009.1"/>
</dbReference>
<dbReference type="PANTHER" id="PTHR42973:SF39">
    <property type="entry name" value="FAD-BINDING PCMH-TYPE DOMAIN-CONTAINING PROTEIN"/>
    <property type="match status" value="1"/>
</dbReference>
<evidence type="ECO:0000256" key="1">
    <source>
        <dbReference type="ARBA" id="ARBA00001974"/>
    </source>
</evidence>
<sequence>MTLLAPPPFAGTLLTPASPGYDDARRVWNGAVDRRPAFIARCRSADDVVAALDLARRHDLAVAVRGGGHSIPGWSVVDGGLVVDLTEMKEVRIDPASRTARVQPGVTWGEFDAAAQQHGLATPGGEISHTGVAGLTLGGGIGWLSRMHGLACDNLLGVELVTADGEIRHVDDTTDPDLMWGLRGGGGNFGVVTSFSYRLHPVGPVPGGAVFFPGERARDVLRLYRDLGAAAPRELSLVAVQVTAPPAPFVPEEFRGRPLAGLSAAWFGDPDDGERMLAPVQTALGRPVIDLLGVLPYCALQQSVDASAPWGMRSYVKSDFLDELDDAALDALADHAARRSHPMSHVLVRRLGGAIADVPADGTAFAHRQAAHMTTIVGAWDAGADPAPEIAWARATWTATRRLARGTYVNHLENEGTARVREAYPAATFERLTALKTRLDPANVFRHNHNVPPSVG</sequence>
<feature type="domain" description="FAD-binding PCMH-type" evidence="6">
    <location>
        <begin position="32"/>
        <end position="202"/>
    </location>
</feature>
<comment type="cofactor">
    <cofactor evidence="1">
        <name>FAD</name>
        <dbReference type="ChEBI" id="CHEBI:57692"/>
    </cofactor>
</comment>
<dbReference type="InterPro" id="IPR016166">
    <property type="entry name" value="FAD-bd_PCMH"/>
</dbReference>
<dbReference type="Pfam" id="PF08031">
    <property type="entry name" value="BBE"/>
    <property type="match status" value="1"/>
</dbReference>
<evidence type="ECO:0000256" key="4">
    <source>
        <dbReference type="ARBA" id="ARBA00022827"/>
    </source>
</evidence>
<organism evidence="7 8">
    <name type="scientific">Blastococcus deserti</name>
    <dbReference type="NCBI Taxonomy" id="2259033"/>
    <lineage>
        <taxon>Bacteria</taxon>
        <taxon>Bacillati</taxon>
        <taxon>Actinomycetota</taxon>
        <taxon>Actinomycetes</taxon>
        <taxon>Geodermatophilales</taxon>
        <taxon>Geodermatophilaceae</taxon>
        <taxon>Blastococcus</taxon>
    </lineage>
</organism>
<dbReference type="SUPFAM" id="SSF56176">
    <property type="entry name" value="FAD-binding/transporter-associated domain-like"/>
    <property type="match status" value="1"/>
</dbReference>
<dbReference type="PROSITE" id="PS00862">
    <property type="entry name" value="OX2_COVAL_FAD"/>
    <property type="match status" value="1"/>
</dbReference>
<dbReference type="Pfam" id="PF01565">
    <property type="entry name" value="FAD_binding_4"/>
    <property type="match status" value="1"/>
</dbReference>
<evidence type="ECO:0000313" key="8">
    <source>
        <dbReference type="Proteomes" id="UP001597402"/>
    </source>
</evidence>
<dbReference type="PROSITE" id="PS51387">
    <property type="entry name" value="FAD_PCMH"/>
    <property type="match status" value="1"/>
</dbReference>
<evidence type="ECO:0000256" key="5">
    <source>
        <dbReference type="ARBA" id="ARBA00023002"/>
    </source>
</evidence>
<evidence type="ECO:0000256" key="2">
    <source>
        <dbReference type="ARBA" id="ARBA00005466"/>
    </source>
</evidence>
<protein>
    <submittedName>
        <fullName evidence="7">FAD-binding oxidoreductase</fullName>
    </submittedName>
</protein>
<dbReference type="EMBL" id="JBHUHP010000009">
    <property type="protein sequence ID" value="MFD2091984.1"/>
    <property type="molecule type" value="Genomic_DNA"/>
</dbReference>
<evidence type="ECO:0000256" key="3">
    <source>
        <dbReference type="ARBA" id="ARBA00022630"/>
    </source>
</evidence>
<dbReference type="InterPro" id="IPR016169">
    <property type="entry name" value="FAD-bd_PCMH_sub2"/>
</dbReference>
<comment type="similarity">
    <text evidence="2">Belongs to the oxygen-dependent FAD-linked oxidoreductase family.</text>
</comment>
<reference evidence="8" key="1">
    <citation type="journal article" date="2019" name="Int. J. Syst. Evol. Microbiol.">
        <title>The Global Catalogue of Microorganisms (GCM) 10K type strain sequencing project: providing services to taxonomists for standard genome sequencing and annotation.</title>
        <authorList>
            <consortium name="The Broad Institute Genomics Platform"/>
            <consortium name="The Broad Institute Genome Sequencing Center for Infectious Disease"/>
            <person name="Wu L."/>
            <person name="Ma J."/>
        </authorList>
    </citation>
    <scope>NUCLEOTIDE SEQUENCE [LARGE SCALE GENOMIC DNA]</scope>
    <source>
        <strain evidence="8">JCM 3338</strain>
    </source>
</reference>
<keyword evidence="3" id="KW-0285">Flavoprotein</keyword>
<dbReference type="PANTHER" id="PTHR42973">
    <property type="entry name" value="BINDING OXIDOREDUCTASE, PUTATIVE (AFU_ORTHOLOGUE AFUA_1G17690)-RELATED"/>
    <property type="match status" value="1"/>
</dbReference>
<proteinExistence type="inferred from homology"/>
<dbReference type="InterPro" id="IPR050416">
    <property type="entry name" value="FAD-linked_Oxidoreductase"/>
</dbReference>
<evidence type="ECO:0000313" key="7">
    <source>
        <dbReference type="EMBL" id="MFD2091984.1"/>
    </source>
</evidence>
<dbReference type="Gene3D" id="3.40.462.20">
    <property type="match status" value="1"/>
</dbReference>
<gene>
    <name evidence="7" type="ORF">ACFSHS_10425</name>
</gene>
<dbReference type="InterPro" id="IPR012951">
    <property type="entry name" value="BBE"/>
</dbReference>
<dbReference type="Proteomes" id="UP001597402">
    <property type="component" value="Unassembled WGS sequence"/>
</dbReference>
<keyword evidence="8" id="KW-1185">Reference proteome</keyword>
<dbReference type="Gene3D" id="3.30.465.10">
    <property type="match status" value="1"/>
</dbReference>
<dbReference type="Gene3D" id="3.30.43.10">
    <property type="entry name" value="Uridine Diphospho-n-acetylenolpyruvylglucosamine Reductase, domain 2"/>
    <property type="match status" value="1"/>
</dbReference>
<comment type="caution">
    <text evidence="7">The sequence shown here is derived from an EMBL/GenBank/DDBJ whole genome shotgun (WGS) entry which is preliminary data.</text>
</comment>